<evidence type="ECO:0000313" key="2">
    <source>
        <dbReference type="EMBL" id="MFD2097097.1"/>
    </source>
</evidence>
<dbReference type="RefSeq" id="WP_345339978.1">
    <property type="nucleotide sequence ID" value="NZ_BAABLI010000012.1"/>
</dbReference>
<dbReference type="InterPro" id="IPR005097">
    <property type="entry name" value="Sacchrp_dh_NADP-bd"/>
</dbReference>
<dbReference type="EMBL" id="JBHUHT010000016">
    <property type="protein sequence ID" value="MFD2097097.1"/>
    <property type="molecule type" value="Genomic_DNA"/>
</dbReference>
<dbReference type="PANTHER" id="PTHR12286:SF5">
    <property type="entry name" value="SACCHAROPINE DEHYDROGENASE-LIKE OXIDOREDUCTASE"/>
    <property type="match status" value="1"/>
</dbReference>
<dbReference type="Proteomes" id="UP001597380">
    <property type="component" value="Unassembled WGS sequence"/>
</dbReference>
<dbReference type="SUPFAM" id="SSF51735">
    <property type="entry name" value="NAD(P)-binding Rossmann-fold domains"/>
    <property type="match status" value="1"/>
</dbReference>
<feature type="domain" description="Saccharopine dehydrogenase NADP binding" evidence="1">
    <location>
        <begin position="9"/>
        <end position="139"/>
    </location>
</feature>
<evidence type="ECO:0000313" key="3">
    <source>
        <dbReference type="Proteomes" id="UP001597380"/>
    </source>
</evidence>
<gene>
    <name evidence="2" type="ORF">ACFSJ3_13965</name>
</gene>
<organism evidence="2 3">
    <name type="scientific">Corallincola platygyrae</name>
    <dbReference type="NCBI Taxonomy" id="1193278"/>
    <lineage>
        <taxon>Bacteria</taxon>
        <taxon>Pseudomonadati</taxon>
        <taxon>Pseudomonadota</taxon>
        <taxon>Gammaproteobacteria</taxon>
        <taxon>Alteromonadales</taxon>
        <taxon>Psychromonadaceae</taxon>
        <taxon>Corallincola</taxon>
    </lineage>
</organism>
<dbReference type="PANTHER" id="PTHR12286">
    <property type="entry name" value="SACCHAROPINE DEHYDROGENASE-LIKE OXIDOREDUCTASE"/>
    <property type="match status" value="1"/>
</dbReference>
<dbReference type="Pfam" id="PF03435">
    <property type="entry name" value="Sacchrp_dh_NADP"/>
    <property type="match status" value="1"/>
</dbReference>
<dbReference type="InterPro" id="IPR051276">
    <property type="entry name" value="Saccharopine_DH-like_oxidrdct"/>
</dbReference>
<sequence>MQTDKYDLIVFGATGFVGQIICRYLVGHYASEDQPLRWAIAGRSKTKLEQLKHSLGQQANDLPIIVANASDEASLLEMCQQTRVVMSTVGPYALYGEPLLKVCAESGTDYCDLTGEPQWIKKMLERYEQTAKASGARIVNCCGFDSIPSDFGVWFIQQQAIAKFGKPLSQIQMRVKAMRGGFSGGTAASLMCALEQASEDPELRREMVNPYSLCPEHHGLNTRQFNQKGPRFDESYKAWSAPFVMAAINTRIVHRSNALTGNSYGSDFQYDEAMLTGRGFKGRLTAIMLTGGLATLMVGGSFSPTRSLISRFMLPKPGEGPSPKAQETGFYDMRFWGQTDDGQTLRAKFTGDKDPGYGSTAKILSQAAICLARELTHEQTPGGFWTPSTAFGEKLLPRLRDYAGVVCELLE</sequence>
<dbReference type="Gene3D" id="3.40.50.720">
    <property type="entry name" value="NAD(P)-binding Rossmann-like Domain"/>
    <property type="match status" value="1"/>
</dbReference>
<dbReference type="InterPro" id="IPR036291">
    <property type="entry name" value="NAD(P)-bd_dom_sf"/>
</dbReference>
<accession>A0ABW4XQ50</accession>
<protein>
    <submittedName>
        <fullName evidence="2">Saccharopine dehydrogenase family protein</fullName>
    </submittedName>
</protein>
<evidence type="ECO:0000259" key="1">
    <source>
        <dbReference type="Pfam" id="PF03435"/>
    </source>
</evidence>
<name>A0ABW4XQ50_9GAMM</name>
<reference evidence="3" key="1">
    <citation type="journal article" date="2019" name="Int. J. Syst. Evol. Microbiol.">
        <title>The Global Catalogue of Microorganisms (GCM) 10K type strain sequencing project: providing services to taxonomists for standard genome sequencing and annotation.</title>
        <authorList>
            <consortium name="The Broad Institute Genomics Platform"/>
            <consortium name="The Broad Institute Genome Sequencing Center for Infectious Disease"/>
            <person name="Wu L."/>
            <person name="Ma J."/>
        </authorList>
    </citation>
    <scope>NUCLEOTIDE SEQUENCE [LARGE SCALE GENOMIC DNA]</scope>
    <source>
        <strain evidence="3">CGMCC 1.10992</strain>
    </source>
</reference>
<comment type="caution">
    <text evidence="2">The sequence shown here is derived from an EMBL/GenBank/DDBJ whole genome shotgun (WGS) entry which is preliminary data.</text>
</comment>
<proteinExistence type="predicted"/>
<keyword evidence="3" id="KW-1185">Reference proteome</keyword>